<name>A0A8S1WMB3_PAROT</name>
<dbReference type="AlphaFoldDB" id="A0A8S1WMB3"/>
<reference evidence="1" key="1">
    <citation type="submission" date="2021-01" db="EMBL/GenBank/DDBJ databases">
        <authorList>
            <consortium name="Genoscope - CEA"/>
            <person name="William W."/>
        </authorList>
    </citation>
    <scope>NUCLEOTIDE SEQUENCE</scope>
</reference>
<evidence type="ECO:0000313" key="1">
    <source>
        <dbReference type="EMBL" id="CAD8190833.1"/>
    </source>
</evidence>
<keyword evidence="2" id="KW-1185">Reference proteome</keyword>
<comment type="caution">
    <text evidence="1">The sequence shown here is derived from an EMBL/GenBank/DDBJ whole genome shotgun (WGS) entry which is preliminary data.</text>
</comment>
<evidence type="ECO:0000313" key="2">
    <source>
        <dbReference type="Proteomes" id="UP000683925"/>
    </source>
</evidence>
<proteinExistence type="predicted"/>
<protein>
    <submittedName>
        <fullName evidence="1">Uncharacterized protein</fullName>
    </submittedName>
</protein>
<dbReference type="EMBL" id="CAJJDP010000097">
    <property type="protein sequence ID" value="CAD8190833.1"/>
    <property type="molecule type" value="Genomic_DNA"/>
</dbReference>
<dbReference type="Proteomes" id="UP000683925">
    <property type="component" value="Unassembled WGS sequence"/>
</dbReference>
<organism evidence="1 2">
    <name type="scientific">Paramecium octaurelia</name>
    <dbReference type="NCBI Taxonomy" id="43137"/>
    <lineage>
        <taxon>Eukaryota</taxon>
        <taxon>Sar</taxon>
        <taxon>Alveolata</taxon>
        <taxon>Ciliophora</taxon>
        <taxon>Intramacronucleata</taxon>
        <taxon>Oligohymenophorea</taxon>
        <taxon>Peniculida</taxon>
        <taxon>Parameciidae</taxon>
        <taxon>Paramecium</taxon>
    </lineage>
</organism>
<accession>A0A8S1WMB3</accession>
<gene>
    <name evidence="1" type="ORF">POCTA_138.1.T0980118</name>
</gene>
<sequence>MCKQKIRCNQILIFNFKRIQSSIILVREEKKTIISQYNDLVKQKIIISFHVIIQMEMDNKKHQIKQQIDLLSTKLYLSFKKKDQLKVKKIQKKQSKTKSSEQLLQSTQNFVLSTSKSHKITTESIQKTQNNKNLKNKIKEQSISKRIVVLATQSNLILKNYFKNIIQL</sequence>